<protein>
    <submittedName>
        <fullName evidence="4">Ribosomal large subunit pseudouridine synthase C</fullName>
        <ecNumber evidence="4">5.4.99.24</ecNumber>
    </submittedName>
</protein>
<evidence type="ECO:0000256" key="1">
    <source>
        <dbReference type="ARBA" id="ARBA00010876"/>
    </source>
</evidence>
<dbReference type="InterPro" id="IPR036986">
    <property type="entry name" value="S4_RNA-bd_sf"/>
</dbReference>
<dbReference type="PANTHER" id="PTHR21600:SF87">
    <property type="entry name" value="RNA PSEUDOURIDYLATE SYNTHASE DOMAIN-CONTAINING PROTEIN 1"/>
    <property type="match status" value="1"/>
</dbReference>
<dbReference type="SUPFAM" id="SSF55120">
    <property type="entry name" value="Pseudouridine synthase"/>
    <property type="match status" value="1"/>
</dbReference>
<dbReference type="GO" id="GO:0000455">
    <property type="term" value="P:enzyme-directed rRNA pseudouridine synthesis"/>
    <property type="evidence" value="ECO:0007669"/>
    <property type="project" value="TreeGrafter"/>
</dbReference>
<gene>
    <name evidence="4" type="primary">rluC_3</name>
    <name evidence="4" type="ORF">SDC9_12175</name>
</gene>
<dbReference type="PANTHER" id="PTHR21600">
    <property type="entry name" value="MITOCHONDRIAL RNA PSEUDOURIDINE SYNTHASE"/>
    <property type="match status" value="1"/>
</dbReference>
<proteinExistence type="inferred from homology"/>
<dbReference type="EC" id="5.4.99.24" evidence="4"/>
<sequence length="333" mass="37127">MQWGLTMELGSDDEGRRLDRVLRKALKDLPLSAIHRALRKGDIRVDGKRQSPDYRCRRGDRIECRIHGPGLAGAFPARDAHEQPIHDRPHAFPAIIHEDDFLLFVNKPQGQLVHGSTDSLDEEVRRYLRGRLPHSISFVPGPLHRLDRNSSGLLCFSKSLEGAVRFSAALKSGKVHKTYLALLEGRIAGGHRWEDRLLRGADMRSSVLPADASEASAGKAKTASLDIVGVAGTDDHSLALIRLHSGRTHQIRVQSAHHGFPLAGDVKYGASRRNFPYFLHAFRLSFGTRLYKELPTSLEAAIPEKFLEIIEKTFSFPAEEVYSIIRQTNFPGG</sequence>
<dbReference type="Gene3D" id="3.10.290.10">
    <property type="entry name" value="RNA-binding S4 domain"/>
    <property type="match status" value="1"/>
</dbReference>
<comment type="caution">
    <text evidence="4">The sequence shown here is derived from an EMBL/GenBank/DDBJ whole genome shotgun (WGS) entry which is preliminary data.</text>
</comment>
<keyword evidence="2 4" id="KW-0413">Isomerase</keyword>
<feature type="domain" description="RNA-binding S4" evidence="3">
    <location>
        <begin position="16"/>
        <end position="81"/>
    </location>
</feature>
<dbReference type="Pfam" id="PF01479">
    <property type="entry name" value="S4"/>
    <property type="match status" value="1"/>
</dbReference>
<dbReference type="InterPro" id="IPR006145">
    <property type="entry name" value="PsdUridine_synth_RsuA/RluA"/>
</dbReference>
<dbReference type="EMBL" id="VSSQ01000032">
    <property type="protein sequence ID" value="MPL66497.1"/>
    <property type="molecule type" value="Genomic_DNA"/>
</dbReference>
<dbReference type="GO" id="GO:0003723">
    <property type="term" value="F:RNA binding"/>
    <property type="evidence" value="ECO:0007669"/>
    <property type="project" value="InterPro"/>
</dbReference>
<dbReference type="InterPro" id="IPR002942">
    <property type="entry name" value="S4_RNA-bd"/>
</dbReference>
<dbReference type="InterPro" id="IPR050188">
    <property type="entry name" value="RluA_PseudoU_synthase"/>
</dbReference>
<comment type="similarity">
    <text evidence="1">Belongs to the pseudouridine synthase RluA family.</text>
</comment>
<dbReference type="InterPro" id="IPR020103">
    <property type="entry name" value="PsdUridine_synth_cat_dom_sf"/>
</dbReference>
<dbReference type="GO" id="GO:0160141">
    <property type="term" value="F:23S rRNA pseudouridine(955/2504/2580) synthase activity"/>
    <property type="evidence" value="ECO:0007669"/>
    <property type="project" value="UniProtKB-EC"/>
</dbReference>
<evidence type="ECO:0000256" key="2">
    <source>
        <dbReference type="ARBA" id="ARBA00023235"/>
    </source>
</evidence>
<dbReference type="SMART" id="SM00363">
    <property type="entry name" value="S4"/>
    <property type="match status" value="1"/>
</dbReference>
<dbReference type="Gene3D" id="3.30.2350.10">
    <property type="entry name" value="Pseudouridine synthase"/>
    <property type="match status" value="1"/>
</dbReference>
<accession>A0A644TJ95</accession>
<dbReference type="CDD" id="cd02869">
    <property type="entry name" value="PseudoU_synth_RluA_like"/>
    <property type="match status" value="1"/>
</dbReference>
<evidence type="ECO:0000313" key="4">
    <source>
        <dbReference type="EMBL" id="MPL66497.1"/>
    </source>
</evidence>
<dbReference type="AlphaFoldDB" id="A0A644TJ95"/>
<organism evidence="4">
    <name type="scientific">bioreactor metagenome</name>
    <dbReference type="NCBI Taxonomy" id="1076179"/>
    <lineage>
        <taxon>unclassified sequences</taxon>
        <taxon>metagenomes</taxon>
        <taxon>ecological metagenomes</taxon>
    </lineage>
</organism>
<reference evidence="4" key="1">
    <citation type="submission" date="2019-08" db="EMBL/GenBank/DDBJ databases">
        <authorList>
            <person name="Kucharzyk K."/>
            <person name="Murdoch R.W."/>
            <person name="Higgins S."/>
            <person name="Loffler F."/>
        </authorList>
    </citation>
    <scope>NUCLEOTIDE SEQUENCE</scope>
</reference>
<dbReference type="Pfam" id="PF00849">
    <property type="entry name" value="PseudoU_synth_2"/>
    <property type="match status" value="1"/>
</dbReference>
<dbReference type="SUPFAM" id="SSF55174">
    <property type="entry name" value="Alpha-L RNA-binding motif"/>
    <property type="match status" value="1"/>
</dbReference>
<dbReference type="CDD" id="cd00165">
    <property type="entry name" value="S4"/>
    <property type="match status" value="1"/>
</dbReference>
<evidence type="ECO:0000259" key="3">
    <source>
        <dbReference type="SMART" id="SM00363"/>
    </source>
</evidence>
<name>A0A644TJ95_9ZZZZ</name>
<dbReference type="PROSITE" id="PS50889">
    <property type="entry name" value="S4"/>
    <property type="match status" value="1"/>
</dbReference>